<proteinExistence type="inferred from homology"/>
<protein>
    <recommendedName>
        <fullName evidence="2">DNA ligase (ATP)</fullName>
        <ecNumber evidence="2">6.5.1.1</ecNumber>
    </recommendedName>
</protein>
<comment type="similarity">
    <text evidence="1">Belongs to the ATP-dependent DNA ligase family.</text>
</comment>
<organism evidence="6 7">
    <name type="scientific">Melghirimyces algeriensis</name>
    <dbReference type="NCBI Taxonomy" id="910412"/>
    <lineage>
        <taxon>Bacteria</taxon>
        <taxon>Bacillati</taxon>
        <taxon>Bacillota</taxon>
        <taxon>Bacilli</taxon>
        <taxon>Bacillales</taxon>
        <taxon>Thermoactinomycetaceae</taxon>
        <taxon>Melghirimyces</taxon>
    </lineage>
</organism>
<comment type="catalytic activity">
    <reaction evidence="4">
        <text>ATP + (deoxyribonucleotide)n-3'-hydroxyl + 5'-phospho-(deoxyribonucleotide)m = (deoxyribonucleotide)n+m + AMP + diphosphate.</text>
        <dbReference type="EC" id="6.5.1.1"/>
    </reaction>
</comment>
<dbReference type="EMBL" id="FXTI01000001">
    <property type="protein sequence ID" value="SMO43391.1"/>
    <property type="molecule type" value="Genomic_DNA"/>
</dbReference>
<dbReference type="SUPFAM" id="SSF56091">
    <property type="entry name" value="DNA ligase/mRNA capping enzyme, catalytic domain"/>
    <property type="match status" value="1"/>
</dbReference>
<evidence type="ECO:0000259" key="5">
    <source>
        <dbReference type="PROSITE" id="PS50160"/>
    </source>
</evidence>
<dbReference type="GO" id="GO:0006310">
    <property type="term" value="P:DNA recombination"/>
    <property type="evidence" value="ECO:0007669"/>
    <property type="project" value="InterPro"/>
</dbReference>
<gene>
    <name evidence="6" type="ORF">SAMN06264849_101611</name>
</gene>
<dbReference type="Pfam" id="PF01068">
    <property type="entry name" value="DNA_ligase_A_M"/>
    <property type="match status" value="1"/>
</dbReference>
<dbReference type="InterPro" id="IPR012340">
    <property type="entry name" value="NA-bd_OB-fold"/>
</dbReference>
<dbReference type="PROSITE" id="PS50160">
    <property type="entry name" value="DNA_LIGASE_A3"/>
    <property type="match status" value="1"/>
</dbReference>
<dbReference type="SUPFAM" id="SSF50249">
    <property type="entry name" value="Nucleic acid-binding proteins"/>
    <property type="match status" value="1"/>
</dbReference>
<sequence>MMAPVPLMEPVSREQIFQSDDWLYQVKWDGIRMQAYLNQGKVELFNRKLRRRTDQYPEIVQSLMDFPMNSGIVDGEVIAMEDRRPNFYKVLKRELYGKGKGLSSMMYDIPVYYVVFDLLSIDGTSLLNTPLEERLEKLKNVFSGKEFNTVQMCESFPDGKELWKATEEKGWEGIVMKERHGRYHPGKKHPTWLKIKHFKTLTATAVGALRRGEVVQSLLLGIREKNHWRYIGRAGSGLNEEERMLLTQFVPLLCQKDPSVINPPRNDRVTWLRPTLPVDIRYLEWTPEGTLRSPTIMGFRMPPKR</sequence>
<evidence type="ECO:0000313" key="7">
    <source>
        <dbReference type="Proteomes" id="UP000315636"/>
    </source>
</evidence>
<keyword evidence="3" id="KW-0436">Ligase</keyword>
<dbReference type="Gene3D" id="3.30.1490.70">
    <property type="match status" value="1"/>
</dbReference>
<evidence type="ECO:0000313" key="6">
    <source>
        <dbReference type="EMBL" id="SMO43391.1"/>
    </source>
</evidence>
<evidence type="ECO:0000256" key="4">
    <source>
        <dbReference type="ARBA" id="ARBA00034003"/>
    </source>
</evidence>
<dbReference type="PANTHER" id="PTHR45674:SF4">
    <property type="entry name" value="DNA LIGASE 1"/>
    <property type="match status" value="1"/>
</dbReference>
<feature type="domain" description="ATP-dependent DNA ligase family profile" evidence="5">
    <location>
        <begin position="104"/>
        <end position="196"/>
    </location>
</feature>
<dbReference type="PROSITE" id="PS00697">
    <property type="entry name" value="DNA_LIGASE_A1"/>
    <property type="match status" value="1"/>
</dbReference>
<dbReference type="CDD" id="cd07971">
    <property type="entry name" value="OBF_DNA_ligase_LigD"/>
    <property type="match status" value="1"/>
</dbReference>
<dbReference type="Gene3D" id="3.30.470.30">
    <property type="entry name" value="DNA ligase/mRNA capping enzyme"/>
    <property type="match status" value="1"/>
</dbReference>
<dbReference type="GO" id="GO:0003910">
    <property type="term" value="F:DNA ligase (ATP) activity"/>
    <property type="evidence" value="ECO:0007669"/>
    <property type="project" value="UniProtKB-EC"/>
</dbReference>
<dbReference type="InterPro" id="IPR016059">
    <property type="entry name" value="DNA_ligase_ATP-dep_CS"/>
</dbReference>
<keyword evidence="7" id="KW-1185">Reference proteome</keyword>
<dbReference type="Gene3D" id="2.40.50.140">
    <property type="entry name" value="Nucleic acid-binding proteins"/>
    <property type="match status" value="1"/>
</dbReference>
<dbReference type="InterPro" id="IPR012309">
    <property type="entry name" value="DNA_ligase_ATP-dep_C"/>
</dbReference>
<name>A0A521B8Q5_9BACL</name>
<dbReference type="PANTHER" id="PTHR45674">
    <property type="entry name" value="DNA LIGASE 1/3 FAMILY MEMBER"/>
    <property type="match status" value="1"/>
</dbReference>
<dbReference type="GO" id="GO:0005524">
    <property type="term" value="F:ATP binding"/>
    <property type="evidence" value="ECO:0007669"/>
    <property type="project" value="InterPro"/>
</dbReference>
<evidence type="ECO:0000256" key="1">
    <source>
        <dbReference type="ARBA" id="ARBA00007572"/>
    </source>
</evidence>
<accession>A0A521B8Q5</accession>
<evidence type="ECO:0000256" key="3">
    <source>
        <dbReference type="ARBA" id="ARBA00022598"/>
    </source>
</evidence>
<dbReference type="CDD" id="cd07906">
    <property type="entry name" value="Adenylation_DNA_ligase_LigD_LigC"/>
    <property type="match status" value="1"/>
</dbReference>
<dbReference type="GO" id="GO:0006281">
    <property type="term" value="P:DNA repair"/>
    <property type="evidence" value="ECO:0007669"/>
    <property type="project" value="InterPro"/>
</dbReference>
<dbReference type="AlphaFoldDB" id="A0A521B8Q5"/>
<dbReference type="EC" id="6.5.1.1" evidence="2"/>
<evidence type="ECO:0000256" key="2">
    <source>
        <dbReference type="ARBA" id="ARBA00012727"/>
    </source>
</evidence>
<dbReference type="InterPro" id="IPR050191">
    <property type="entry name" value="ATP-dep_DNA_ligase"/>
</dbReference>
<dbReference type="InterPro" id="IPR012310">
    <property type="entry name" value="DNA_ligase_ATP-dep_cent"/>
</dbReference>
<reference evidence="6 7" key="1">
    <citation type="submission" date="2017-05" db="EMBL/GenBank/DDBJ databases">
        <authorList>
            <person name="Varghese N."/>
            <person name="Submissions S."/>
        </authorList>
    </citation>
    <scope>NUCLEOTIDE SEQUENCE [LARGE SCALE GENOMIC DNA]</scope>
    <source>
        <strain evidence="6 7">DSM 45474</strain>
    </source>
</reference>
<dbReference type="Proteomes" id="UP000315636">
    <property type="component" value="Unassembled WGS sequence"/>
</dbReference>
<dbReference type="Pfam" id="PF04679">
    <property type="entry name" value="DNA_ligase_A_C"/>
    <property type="match status" value="1"/>
</dbReference>